<accession>A0A949K912</accession>
<comment type="caution">
    <text evidence="2">The sequence shown here is derived from an EMBL/GenBank/DDBJ whole genome shotgun (WGS) entry which is preliminary data.</text>
</comment>
<dbReference type="AlphaFoldDB" id="A0A949K912"/>
<reference evidence="2" key="1">
    <citation type="submission" date="2021-06" db="EMBL/GenBank/DDBJ databases">
        <title>Description of novel taxa of the family Lachnospiraceae.</title>
        <authorList>
            <person name="Chaplin A.V."/>
            <person name="Sokolova S.R."/>
            <person name="Pikina A.P."/>
            <person name="Korzhanova M."/>
            <person name="Belova V."/>
            <person name="Korostin D."/>
            <person name="Efimov B.A."/>
        </authorList>
    </citation>
    <scope>NUCLEOTIDE SEQUENCE</scope>
    <source>
        <strain evidence="2">ASD5720</strain>
    </source>
</reference>
<protein>
    <submittedName>
        <fullName evidence="2">Uncharacterized protein</fullName>
    </submittedName>
</protein>
<proteinExistence type="predicted"/>
<evidence type="ECO:0000313" key="2">
    <source>
        <dbReference type="EMBL" id="MBU9739723.1"/>
    </source>
</evidence>
<evidence type="ECO:0000313" key="3">
    <source>
        <dbReference type="Proteomes" id="UP000712157"/>
    </source>
</evidence>
<keyword evidence="1" id="KW-0472">Membrane</keyword>
<dbReference type="InterPro" id="IPR046555">
    <property type="entry name" value="DUF6709"/>
</dbReference>
<gene>
    <name evidence="2" type="ORF">KTH89_24635</name>
</gene>
<evidence type="ECO:0000256" key="1">
    <source>
        <dbReference type="SAM" id="Phobius"/>
    </source>
</evidence>
<keyword evidence="1" id="KW-0812">Transmembrane</keyword>
<dbReference type="RefSeq" id="WP_158345414.1">
    <property type="nucleotide sequence ID" value="NZ_JAHQCW010000081.1"/>
</dbReference>
<feature type="transmembrane region" description="Helical" evidence="1">
    <location>
        <begin position="21"/>
        <end position="38"/>
    </location>
</feature>
<name>A0A949K912_9FIRM</name>
<organism evidence="2 3">
    <name type="scientific">Diplocloster agilis</name>
    <dbReference type="NCBI Taxonomy" id="2850323"/>
    <lineage>
        <taxon>Bacteria</taxon>
        <taxon>Bacillati</taxon>
        <taxon>Bacillota</taxon>
        <taxon>Clostridia</taxon>
        <taxon>Lachnospirales</taxon>
        <taxon>Lachnospiraceae</taxon>
        <taxon>Diplocloster</taxon>
    </lineage>
</organism>
<feature type="transmembrane region" description="Helical" evidence="1">
    <location>
        <begin position="172"/>
        <end position="196"/>
    </location>
</feature>
<sequence>MKRMKNTNKVYQNIRRFYLTDLIFPILFLMILAAAWKYNPFRGIYTPMQIDSVQTLKHAYSSDNRYVKISLKDLHNTGYDYIRFGKVYGTYYYTFLDDTCLIVILSPGTVQDPSAPITELNIRAKIVRQNQSHKELLEYMSEDLNWTYQDLALVVSPLILDEADYHLPFPSILTLFLLLGSMCAFAVLIADLAYLVSPGLAPVSRRLRRLCKDKNALARAVRELETEPLLSTGQMYVTEHYFFDLSNRGTIILPIHHMLWVYRHLKAHKPLLRKSMSYHLYLITDDGRVTTCPKRSQHDTDAVIAYLQNLNSRILIGFTEENKEAARAAVQANTPKKKGSAN</sequence>
<dbReference type="EMBL" id="JAHQCW010000081">
    <property type="protein sequence ID" value="MBU9739723.1"/>
    <property type="molecule type" value="Genomic_DNA"/>
</dbReference>
<keyword evidence="1" id="KW-1133">Transmembrane helix</keyword>
<dbReference type="Pfam" id="PF20456">
    <property type="entry name" value="DUF6709"/>
    <property type="match status" value="1"/>
</dbReference>
<keyword evidence="3" id="KW-1185">Reference proteome</keyword>
<dbReference type="Proteomes" id="UP000712157">
    <property type="component" value="Unassembled WGS sequence"/>
</dbReference>